<sequence length="324" mass="34577">MQTRRALLKTSAGLTLAVGAIAALPSAVLARAPIVGRQAAGYYRLKLGDCEITALSDGTVALPMAKIYEGIEEKDAETYLAGYFQKNPTETSVNAFLVNTGDRLVLIDAGTGDLMGPSLGKLVTNIEAAGYKTGEIDDVILTHIHADHSGGLSRNGKRVFENAVLHVNEREAKFWLKADAAAKADAGLGPQIVQAEAAVGSYIAAEKFKTFADDAAPVPGFTSVLRKGHTPGHSAIAVESKGEKIVFWGDIAHGDVLQYDRPEITVEFDVDQKQAAATRAIAFAEAADEKYLVAGAHHAFPGIGHVRRDETNYDWVPLLYSANY</sequence>
<dbReference type="SMART" id="SM00849">
    <property type="entry name" value="Lactamase_B"/>
    <property type="match status" value="1"/>
</dbReference>
<evidence type="ECO:0000256" key="1">
    <source>
        <dbReference type="ARBA" id="ARBA00007749"/>
    </source>
</evidence>
<dbReference type="InterPro" id="IPR001279">
    <property type="entry name" value="Metallo-B-lactamas"/>
</dbReference>
<dbReference type="Proteomes" id="UP000311605">
    <property type="component" value="Unassembled WGS sequence"/>
</dbReference>
<evidence type="ECO:0000256" key="4">
    <source>
        <dbReference type="ARBA" id="ARBA00022833"/>
    </source>
</evidence>
<keyword evidence="7" id="KW-1185">Reference proteome</keyword>
<dbReference type="Gene3D" id="3.60.15.10">
    <property type="entry name" value="Ribonuclease Z/Hydroxyacylglutathione hydrolase-like"/>
    <property type="match status" value="1"/>
</dbReference>
<comment type="caution">
    <text evidence="6">The sequence shown here is derived from an EMBL/GenBank/DDBJ whole genome shotgun (WGS) entry which is preliminary data.</text>
</comment>
<dbReference type="PANTHER" id="PTHR42978">
    <property type="entry name" value="QUORUM-QUENCHING LACTONASE YTNP-RELATED-RELATED"/>
    <property type="match status" value="1"/>
</dbReference>
<dbReference type="InterPro" id="IPR006311">
    <property type="entry name" value="TAT_signal"/>
</dbReference>
<evidence type="ECO:0000256" key="3">
    <source>
        <dbReference type="ARBA" id="ARBA00022801"/>
    </source>
</evidence>
<dbReference type="CDD" id="cd07720">
    <property type="entry name" value="OPHC2-like_MBL-fold"/>
    <property type="match status" value="1"/>
</dbReference>
<keyword evidence="4" id="KW-0862">Zinc</keyword>
<proteinExistence type="inferred from homology"/>
<dbReference type="AlphaFoldDB" id="A0A5C4XJW9"/>
<protein>
    <submittedName>
        <fullName evidence="6">MBL fold metallo-hydrolase</fullName>
    </submittedName>
</protein>
<dbReference type="GO" id="GO:0046872">
    <property type="term" value="F:metal ion binding"/>
    <property type="evidence" value="ECO:0007669"/>
    <property type="project" value="UniProtKB-KW"/>
</dbReference>
<dbReference type="RefSeq" id="WP_139677463.1">
    <property type="nucleotide sequence ID" value="NZ_VDMN01000003.1"/>
</dbReference>
<dbReference type="PROSITE" id="PS51318">
    <property type="entry name" value="TAT"/>
    <property type="match status" value="1"/>
</dbReference>
<evidence type="ECO:0000313" key="7">
    <source>
        <dbReference type="Proteomes" id="UP000311605"/>
    </source>
</evidence>
<dbReference type="InterPro" id="IPR036866">
    <property type="entry name" value="RibonucZ/Hydroxyglut_hydro"/>
</dbReference>
<accession>A0A5C4XJW9</accession>
<dbReference type="GO" id="GO:0016787">
    <property type="term" value="F:hydrolase activity"/>
    <property type="evidence" value="ECO:0007669"/>
    <property type="project" value="UniProtKB-KW"/>
</dbReference>
<feature type="domain" description="Metallo-beta-lactamase" evidence="5">
    <location>
        <begin position="92"/>
        <end position="297"/>
    </location>
</feature>
<reference evidence="6 7" key="1">
    <citation type="submission" date="2019-06" db="EMBL/GenBank/DDBJ databases">
        <title>The draft genome of Rhizobium smilacinae PTYR-5.</title>
        <authorList>
            <person name="Liu L."/>
            <person name="Li L."/>
            <person name="Zhang X."/>
        </authorList>
    </citation>
    <scope>NUCLEOTIDE SEQUENCE [LARGE SCALE GENOMIC DNA]</scope>
    <source>
        <strain evidence="6 7">PTYR-5</strain>
    </source>
</reference>
<name>A0A5C4XJW9_9HYPH</name>
<dbReference type="OrthoDB" id="9773738at2"/>
<evidence type="ECO:0000259" key="5">
    <source>
        <dbReference type="SMART" id="SM00849"/>
    </source>
</evidence>
<keyword evidence="2" id="KW-0479">Metal-binding</keyword>
<dbReference type="SUPFAM" id="SSF56281">
    <property type="entry name" value="Metallo-hydrolase/oxidoreductase"/>
    <property type="match status" value="1"/>
</dbReference>
<gene>
    <name evidence="6" type="ORF">FHP24_17300</name>
</gene>
<comment type="similarity">
    <text evidence="1">Belongs to the metallo-beta-lactamase superfamily.</text>
</comment>
<dbReference type="Pfam" id="PF00753">
    <property type="entry name" value="Lactamase_B"/>
    <property type="match status" value="1"/>
</dbReference>
<dbReference type="PANTHER" id="PTHR42978:SF6">
    <property type="entry name" value="QUORUM-QUENCHING LACTONASE YTNP-RELATED"/>
    <property type="match status" value="1"/>
</dbReference>
<dbReference type="EMBL" id="VDMN01000003">
    <property type="protein sequence ID" value="TNM62970.1"/>
    <property type="molecule type" value="Genomic_DNA"/>
</dbReference>
<organism evidence="6 7">
    <name type="scientific">Aliirhizobium smilacinae</name>
    <dbReference type="NCBI Taxonomy" id="1395944"/>
    <lineage>
        <taxon>Bacteria</taxon>
        <taxon>Pseudomonadati</taxon>
        <taxon>Pseudomonadota</taxon>
        <taxon>Alphaproteobacteria</taxon>
        <taxon>Hyphomicrobiales</taxon>
        <taxon>Rhizobiaceae</taxon>
        <taxon>Aliirhizobium</taxon>
    </lineage>
</organism>
<keyword evidence="3 6" id="KW-0378">Hydrolase</keyword>
<evidence type="ECO:0000313" key="6">
    <source>
        <dbReference type="EMBL" id="TNM62970.1"/>
    </source>
</evidence>
<evidence type="ECO:0000256" key="2">
    <source>
        <dbReference type="ARBA" id="ARBA00022723"/>
    </source>
</evidence>
<dbReference type="InterPro" id="IPR051013">
    <property type="entry name" value="MBL_superfamily_lactonases"/>
</dbReference>